<comment type="caution">
    <text evidence="6">The sequence shown here is derived from an EMBL/GenBank/DDBJ whole genome shotgun (WGS) entry which is preliminary data.</text>
</comment>
<comment type="subunit">
    <text evidence="3">Homodimer. Interacts with LigD.</text>
</comment>
<dbReference type="HAMAP" id="MF_01875">
    <property type="entry name" value="Prokaryotic_Ku"/>
    <property type="match status" value="1"/>
</dbReference>
<keyword evidence="3" id="KW-0234">DNA repair</keyword>
<name>A0ABU2BCE5_9MICC</name>
<feature type="compositionally biased region" description="Low complexity" evidence="4">
    <location>
        <begin position="279"/>
        <end position="288"/>
    </location>
</feature>
<evidence type="ECO:0000256" key="2">
    <source>
        <dbReference type="ARBA" id="ARBA00023172"/>
    </source>
</evidence>
<dbReference type="CDD" id="cd00789">
    <property type="entry name" value="KU_like"/>
    <property type="match status" value="1"/>
</dbReference>
<feature type="domain" description="Ku" evidence="5">
    <location>
        <begin position="52"/>
        <end position="179"/>
    </location>
</feature>
<dbReference type="InterPro" id="IPR009187">
    <property type="entry name" value="Prok_Ku"/>
</dbReference>
<evidence type="ECO:0000313" key="7">
    <source>
        <dbReference type="Proteomes" id="UP001183817"/>
    </source>
</evidence>
<keyword evidence="1 3" id="KW-0238">DNA-binding</keyword>
<dbReference type="EMBL" id="JAVDYI010000001">
    <property type="protein sequence ID" value="MDR7356311.1"/>
    <property type="molecule type" value="Genomic_DNA"/>
</dbReference>
<dbReference type="InterPro" id="IPR016194">
    <property type="entry name" value="SPOC-like_C_dom_sf"/>
</dbReference>
<keyword evidence="2 3" id="KW-0233">DNA recombination</keyword>
<evidence type="ECO:0000256" key="3">
    <source>
        <dbReference type="HAMAP-Rule" id="MF_01875"/>
    </source>
</evidence>
<dbReference type="PANTHER" id="PTHR41251:SF1">
    <property type="entry name" value="NON-HOMOLOGOUS END JOINING PROTEIN KU"/>
    <property type="match status" value="1"/>
</dbReference>
<comment type="function">
    <text evidence="3">With LigD forms a non-homologous end joining (NHEJ) DNA repair enzyme, which repairs dsDNA breaks with reduced fidelity. Binds linear dsDNA with 5'- and 3'- overhangs but not closed circular dsDNA nor ssDNA. Recruits and stimulates the ligase activity of LigD.</text>
</comment>
<accession>A0ABU2BCE5</accession>
<dbReference type="PIRSF" id="PIRSF006493">
    <property type="entry name" value="Prok_Ku"/>
    <property type="match status" value="1"/>
</dbReference>
<comment type="similarity">
    <text evidence="3">Belongs to the prokaryotic Ku family.</text>
</comment>
<dbReference type="Gene3D" id="2.40.290.10">
    <property type="match status" value="1"/>
</dbReference>
<organism evidence="6 7">
    <name type="scientific">Paeniglutamicibacter sulfureus</name>
    <dbReference type="NCBI Taxonomy" id="43666"/>
    <lineage>
        <taxon>Bacteria</taxon>
        <taxon>Bacillati</taxon>
        <taxon>Actinomycetota</taxon>
        <taxon>Actinomycetes</taxon>
        <taxon>Micrococcales</taxon>
        <taxon>Micrococcaceae</taxon>
        <taxon>Paeniglutamicibacter</taxon>
    </lineage>
</organism>
<dbReference type="Proteomes" id="UP001183817">
    <property type="component" value="Unassembled WGS sequence"/>
</dbReference>
<evidence type="ECO:0000256" key="1">
    <source>
        <dbReference type="ARBA" id="ARBA00023125"/>
    </source>
</evidence>
<reference evidence="6 7" key="1">
    <citation type="submission" date="2023-07" db="EMBL/GenBank/DDBJ databases">
        <title>Sequencing the genomes of 1000 actinobacteria strains.</title>
        <authorList>
            <person name="Klenk H.-P."/>
        </authorList>
    </citation>
    <scope>NUCLEOTIDE SEQUENCE [LARGE SCALE GENOMIC DNA]</scope>
    <source>
        <strain evidence="6 7">DSM 20167</strain>
    </source>
</reference>
<dbReference type="SMART" id="SM00559">
    <property type="entry name" value="Ku78"/>
    <property type="match status" value="1"/>
</dbReference>
<protein>
    <recommendedName>
        <fullName evidence="3">Non-homologous end joining protein Ku</fullName>
    </recommendedName>
</protein>
<evidence type="ECO:0000256" key="4">
    <source>
        <dbReference type="SAM" id="MobiDB-lite"/>
    </source>
</evidence>
<dbReference type="InterPro" id="IPR006164">
    <property type="entry name" value="DNA_bd_Ku70/Ku80"/>
</dbReference>
<dbReference type="SUPFAM" id="SSF100939">
    <property type="entry name" value="SPOC domain-like"/>
    <property type="match status" value="1"/>
</dbReference>
<dbReference type="NCBIfam" id="TIGR02772">
    <property type="entry name" value="Ku_bact"/>
    <property type="match status" value="1"/>
</dbReference>
<gene>
    <name evidence="3" type="primary">ku</name>
    <name evidence="6" type="ORF">J2S64_000002</name>
</gene>
<evidence type="ECO:0000313" key="6">
    <source>
        <dbReference type="EMBL" id="MDR7356311.1"/>
    </source>
</evidence>
<feature type="region of interest" description="Disordered" evidence="4">
    <location>
        <begin position="229"/>
        <end position="321"/>
    </location>
</feature>
<keyword evidence="3" id="KW-0227">DNA damage</keyword>
<dbReference type="Pfam" id="PF02735">
    <property type="entry name" value="Ku"/>
    <property type="match status" value="1"/>
</dbReference>
<keyword evidence="7" id="KW-1185">Reference proteome</keyword>
<sequence length="321" mass="35687">MRAIWTGSIAFGLVNVPVKAYGATEDHDVQLHQVHDADGGRIRYQRRCEVCGKKIDYEHIDKAYDDGERTVVLSGSDMEALPAEKSREIEVVQFVPSDQIDPIMLERSYYLAPDSKSPKAYSLLRRTLEETELTAVVKFALRQKTRLGAMRVRGDVLVLQGLLWGDEVREADFPEARKDSKISPQELKMSAALVQQFSADFTPEEFEDDYQAQLRTLIEEKLKQGDSLDTEKTFGAKDTDTQETESGDVIDLMEALKRSIARKGQPKDKDKGGTEGQSATGKKATGTKKTPEKKKTPAKKKTTTTKTADAPAAKSKSRKGA</sequence>
<proteinExistence type="inferred from homology"/>
<feature type="compositionally biased region" description="Low complexity" evidence="4">
    <location>
        <begin position="304"/>
        <end position="314"/>
    </location>
</feature>
<evidence type="ECO:0000259" key="5">
    <source>
        <dbReference type="SMART" id="SM00559"/>
    </source>
</evidence>
<dbReference type="RefSeq" id="WP_310286996.1">
    <property type="nucleotide sequence ID" value="NZ_BAAAWO010000001.1"/>
</dbReference>
<feature type="compositionally biased region" description="Basic and acidic residues" evidence="4">
    <location>
        <begin position="229"/>
        <end position="240"/>
    </location>
</feature>
<dbReference type="PANTHER" id="PTHR41251">
    <property type="entry name" value="NON-HOMOLOGOUS END JOINING PROTEIN KU"/>
    <property type="match status" value="1"/>
</dbReference>